<name>A0ABU9B990_9BURK</name>
<accession>A0ABU9B990</accession>
<evidence type="ECO:0000256" key="2">
    <source>
        <dbReference type="ARBA" id="ARBA00022777"/>
    </source>
</evidence>
<comment type="caution">
    <text evidence="5">The sequence shown here is derived from an EMBL/GenBank/DDBJ whole genome shotgun (WGS) entry which is preliminary data.</text>
</comment>
<dbReference type="InterPro" id="IPR013750">
    <property type="entry name" value="GHMP_kinase_C_dom"/>
</dbReference>
<dbReference type="SUPFAM" id="SSF54211">
    <property type="entry name" value="Ribosomal protein S5 domain 2-like"/>
    <property type="match status" value="1"/>
</dbReference>
<feature type="domain" description="GHMP kinase C-terminal" evidence="4">
    <location>
        <begin position="281"/>
        <end position="366"/>
    </location>
</feature>
<evidence type="ECO:0000256" key="1">
    <source>
        <dbReference type="ARBA" id="ARBA00022679"/>
    </source>
</evidence>
<dbReference type="Pfam" id="PF00288">
    <property type="entry name" value="GHMP_kinases_N"/>
    <property type="match status" value="1"/>
</dbReference>
<dbReference type="InterPro" id="IPR014721">
    <property type="entry name" value="Ribsml_uS5_D2-typ_fold_subgr"/>
</dbReference>
<evidence type="ECO:0000313" key="5">
    <source>
        <dbReference type="EMBL" id="MEK8025340.1"/>
    </source>
</evidence>
<organism evidence="5 6">
    <name type="scientific">Pseudaquabacterium rugosum</name>
    <dbReference type="NCBI Taxonomy" id="2984194"/>
    <lineage>
        <taxon>Bacteria</taxon>
        <taxon>Pseudomonadati</taxon>
        <taxon>Pseudomonadota</taxon>
        <taxon>Betaproteobacteria</taxon>
        <taxon>Burkholderiales</taxon>
        <taxon>Sphaerotilaceae</taxon>
        <taxon>Pseudaquabacterium</taxon>
    </lineage>
</organism>
<evidence type="ECO:0000313" key="6">
    <source>
        <dbReference type="Proteomes" id="UP001368500"/>
    </source>
</evidence>
<sequence length="390" mass="40453">MNLLDCPTMTGARAQTPRIADTARPMDRLFDRTFDRTCPPDALTVADAAGRAAAARDMGVEIEAAGRLHLGFLDPAATLGRRYGSIGLVIDDPVVRLRLRPAERDAVLLAPALAADEAALAADGAADVCRLQTWLERLRAASGLRTPVAVELVTRLPAHAGFGSGTQLALALARGFALVHGLAVDTPTLARWVGRGLRSGVGIAGFDQGGLLVDGGPAPDGRPAPLLARLDLPADWRVLVVGDPRLAGLSGQREVQAIGQLPPMPAASAAEICHRVLMQLLPSAAQQDFPSFAEAITVIQARLGAHFAPAQAGSAYTSAAVGRLLEALRAEAGAGIGQSSWGPTGFAFFPDAVQARAALAAVEQAGRLDPALRLDLVGARNHGARWQPAG</sequence>
<dbReference type="Pfam" id="PF08544">
    <property type="entry name" value="GHMP_kinases_C"/>
    <property type="match status" value="1"/>
</dbReference>
<feature type="domain" description="GHMP kinase N-terminal" evidence="3">
    <location>
        <begin position="135"/>
        <end position="197"/>
    </location>
</feature>
<evidence type="ECO:0000259" key="3">
    <source>
        <dbReference type="Pfam" id="PF00288"/>
    </source>
</evidence>
<dbReference type="PANTHER" id="PTHR20861:SF6">
    <property type="entry name" value="BETA-RIBOFURANOSYLPHENOL 5'-PHOSPHATE SYNTHASE"/>
    <property type="match status" value="1"/>
</dbReference>
<gene>
    <name evidence="5" type="ORF">AACH11_05130</name>
</gene>
<keyword evidence="1" id="KW-0808">Transferase</keyword>
<dbReference type="RefSeq" id="WP_341373125.1">
    <property type="nucleotide sequence ID" value="NZ_JBBUTF010000004.1"/>
</dbReference>
<dbReference type="NCBIfam" id="TIGR00144">
    <property type="entry name" value="beta_RFAP_syn"/>
    <property type="match status" value="1"/>
</dbReference>
<proteinExistence type="predicted"/>
<reference evidence="5 6" key="1">
    <citation type="submission" date="2024-04" db="EMBL/GenBank/DDBJ databases">
        <title>Novel species of the genus Ideonella isolated from streams.</title>
        <authorList>
            <person name="Lu H."/>
        </authorList>
    </citation>
    <scope>NUCLEOTIDE SEQUENCE [LARGE SCALE GENOMIC DNA]</scope>
    <source>
        <strain evidence="5 6">BYS139W</strain>
    </source>
</reference>
<dbReference type="InterPro" id="IPR006204">
    <property type="entry name" value="GHMP_kinase_N_dom"/>
</dbReference>
<keyword evidence="6" id="KW-1185">Reference proteome</keyword>
<dbReference type="InterPro" id="IPR020568">
    <property type="entry name" value="Ribosomal_Su5_D2-typ_SF"/>
</dbReference>
<keyword evidence="2" id="KW-0418">Kinase</keyword>
<evidence type="ECO:0000259" key="4">
    <source>
        <dbReference type="Pfam" id="PF08544"/>
    </source>
</evidence>
<protein>
    <submittedName>
        <fullName evidence="5">Beta-ribofuranosylaminobenzene 5'-phosphate synthase family protein</fullName>
    </submittedName>
</protein>
<dbReference type="EMBL" id="JBBUTF010000004">
    <property type="protein sequence ID" value="MEK8025340.1"/>
    <property type="molecule type" value="Genomic_DNA"/>
</dbReference>
<dbReference type="PANTHER" id="PTHR20861">
    <property type="entry name" value="HOMOSERINE/4-DIPHOSPHOCYTIDYL-2-C-METHYL-D-ERYTHRITOL KINASE"/>
    <property type="match status" value="1"/>
</dbReference>
<dbReference type="Proteomes" id="UP001368500">
    <property type="component" value="Unassembled WGS sequence"/>
</dbReference>
<dbReference type="InterPro" id="IPR004422">
    <property type="entry name" value="RFAP_synthase"/>
</dbReference>
<dbReference type="Gene3D" id="3.30.230.10">
    <property type="match status" value="1"/>
</dbReference>